<evidence type="ECO:0000256" key="1">
    <source>
        <dbReference type="SAM" id="MobiDB-lite"/>
    </source>
</evidence>
<comment type="caution">
    <text evidence="2">The sequence shown here is derived from an EMBL/GenBank/DDBJ whole genome shotgun (WGS) entry which is preliminary data.</text>
</comment>
<sequence>MADYSEFNNNNYLPGVYNDMEAAAAFNYHSALAHTRSPGVVQNGFTFTSPTQCSTMATYRPGIQTTSPIRSLSAPGVGAAWQHSIPVTMPWADIKSPISHLGVGSTAVFTGTPASPYFDGQLSCSSPLRRPKRKALDMPDEAPTSKIYLCADQFANLKISPSEKENYGLPADDGGHTSVQFYSGANILKSKGDIEGWQRFRDVENRLDVEVDEDIQLHTANTSSKDGPCLKVAEGILNSVTSSPILPHKIVEDMTKPCMQIILWKSPSEIMRDVAKEDLETTQPSSSSSASSSTYTTTLATSTCKVKDTSAMDITERRPLTPKDNMDMGQDTPMLDPLPYSPFQSVPCVGSGIPPVTDFITSPLLSGMALPLGHPQAMGVSPANMPLPDSDMFDDEMQL</sequence>
<evidence type="ECO:0000313" key="2">
    <source>
        <dbReference type="EMBL" id="CAG5124693.1"/>
    </source>
</evidence>
<dbReference type="EMBL" id="CAJHNH020001846">
    <property type="protein sequence ID" value="CAG5124693.1"/>
    <property type="molecule type" value="Genomic_DNA"/>
</dbReference>
<gene>
    <name evidence="2" type="ORF">CUNI_LOCUS10251</name>
</gene>
<proteinExistence type="predicted"/>
<dbReference type="OrthoDB" id="10022757at2759"/>
<keyword evidence="3" id="KW-1185">Reference proteome</keyword>
<feature type="region of interest" description="Disordered" evidence="1">
    <location>
        <begin position="278"/>
        <end position="299"/>
    </location>
</feature>
<dbReference type="AlphaFoldDB" id="A0A8S3Z5C8"/>
<feature type="compositionally biased region" description="Low complexity" evidence="1">
    <location>
        <begin position="281"/>
        <end position="299"/>
    </location>
</feature>
<name>A0A8S3Z5C8_9EUPU</name>
<protein>
    <submittedName>
        <fullName evidence="2">Uncharacterized protein</fullName>
    </submittedName>
</protein>
<accession>A0A8S3Z5C8</accession>
<dbReference type="Proteomes" id="UP000678393">
    <property type="component" value="Unassembled WGS sequence"/>
</dbReference>
<dbReference type="InterPro" id="IPR031630">
    <property type="entry name" value="CCDC117"/>
</dbReference>
<evidence type="ECO:0000313" key="3">
    <source>
        <dbReference type="Proteomes" id="UP000678393"/>
    </source>
</evidence>
<dbReference type="Pfam" id="PF15810">
    <property type="entry name" value="CCDC117"/>
    <property type="match status" value="1"/>
</dbReference>
<organism evidence="2 3">
    <name type="scientific">Candidula unifasciata</name>
    <dbReference type="NCBI Taxonomy" id="100452"/>
    <lineage>
        <taxon>Eukaryota</taxon>
        <taxon>Metazoa</taxon>
        <taxon>Spiralia</taxon>
        <taxon>Lophotrochozoa</taxon>
        <taxon>Mollusca</taxon>
        <taxon>Gastropoda</taxon>
        <taxon>Heterobranchia</taxon>
        <taxon>Euthyneura</taxon>
        <taxon>Panpulmonata</taxon>
        <taxon>Eupulmonata</taxon>
        <taxon>Stylommatophora</taxon>
        <taxon>Helicina</taxon>
        <taxon>Helicoidea</taxon>
        <taxon>Geomitridae</taxon>
        <taxon>Candidula</taxon>
    </lineage>
</organism>
<reference evidence="2" key="1">
    <citation type="submission" date="2021-04" db="EMBL/GenBank/DDBJ databases">
        <authorList>
            <consortium name="Molecular Ecology Group"/>
        </authorList>
    </citation>
    <scope>NUCLEOTIDE SEQUENCE</scope>
</reference>